<dbReference type="Pfam" id="PF08486">
    <property type="entry name" value="SpoIID"/>
    <property type="match status" value="1"/>
</dbReference>
<evidence type="ECO:0000313" key="3">
    <source>
        <dbReference type="Proteomes" id="UP001224359"/>
    </source>
</evidence>
<sequence>MQKQSMMIAMILVAVIVMIPTMIVLPFHDTPTEAAPPSNDTNEQTQANGESVTVKIKRTESEQIDELPLDQYVTQVVASEIPAEFEMEALKAQALAARTYIANKMAHTESDQAFHVKDTVDDQVFHSENELRDMWGVDYSDHMQKIESAVQATEGEIITYDGEPITAAFFSTSNGFTENAEDYWQNEIPYLKSVSSPWDEASPVFNDQAIFTYAEVAQNLGLQESMVNISDLTRTESGRVDTVTINDETFSGREVREQLGLRSNDFEVETTAEHIIFKTNGYGHGVGMSQYGANGMAKEGSTYKEIVHHYYQGVSVEPLQTFVATK</sequence>
<dbReference type="NCBIfam" id="TIGR02669">
    <property type="entry name" value="SpoIID_LytB"/>
    <property type="match status" value="1"/>
</dbReference>
<dbReference type="InterPro" id="IPR014225">
    <property type="entry name" value="Spore_II_D_firmicutes"/>
</dbReference>
<reference evidence="2 3" key="1">
    <citation type="submission" date="2023-07" db="EMBL/GenBank/DDBJ databases">
        <title>Genomic Encyclopedia of Type Strains, Phase IV (KMG-IV): sequencing the most valuable type-strain genomes for metagenomic binning, comparative biology and taxonomic classification.</title>
        <authorList>
            <person name="Goeker M."/>
        </authorList>
    </citation>
    <scope>NUCLEOTIDE SEQUENCE [LARGE SCALE GENOMIC DNA]</scope>
    <source>
        <strain evidence="2 3">DSM 16460</strain>
    </source>
</reference>
<organism evidence="2 3">
    <name type="scientific">Alkalibacillus salilacus</name>
    <dbReference type="NCBI Taxonomy" id="284582"/>
    <lineage>
        <taxon>Bacteria</taxon>
        <taxon>Bacillati</taxon>
        <taxon>Bacillota</taxon>
        <taxon>Bacilli</taxon>
        <taxon>Bacillales</taxon>
        <taxon>Bacillaceae</taxon>
        <taxon>Alkalibacillus</taxon>
    </lineage>
</organism>
<comment type="caution">
    <text evidence="2">The sequence shown here is derived from an EMBL/GenBank/DDBJ whole genome shotgun (WGS) entry which is preliminary data.</text>
</comment>
<dbReference type="InterPro" id="IPR013693">
    <property type="entry name" value="SpoIID/LytB_N"/>
</dbReference>
<feature type="domain" description="Sporulation stage II protein D amidase enhancer LytB N-terminal" evidence="1">
    <location>
        <begin position="59"/>
        <end position="160"/>
    </location>
</feature>
<dbReference type="InterPro" id="IPR013486">
    <property type="entry name" value="SpoIID/LytB"/>
</dbReference>
<gene>
    <name evidence="2" type="ORF">J2S77_002618</name>
</gene>
<accession>A0ABT9VI24</accession>
<name>A0ABT9VI24_9BACI</name>
<dbReference type="RefSeq" id="WP_306977994.1">
    <property type="nucleotide sequence ID" value="NZ_JAUSTQ010000014.1"/>
</dbReference>
<dbReference type="EMBL" id="JAUSTQ010000014">
    <property type="protein sequence ID" value="MDQ0160614.1"/>
    <property type="molecule type" value="Genomic_DNA"/>
</dbReference>
<dbReference type="Proteomes" id="UP001224359">
    <property type="component" value="Unassembled WGS sequence"/>
</dbReference>
<dbReference type="PANTHER" id="PTHR30032:SF4">
    <property type="entry name" value="AMIDASE ENHANCER"/>
    <property type="match status" value="1"/>
</dbReference>
<evidence type="ECO:0000259" key="1">
    <source>
        <dbReference type="Pfam" id="PF08486"/>
    </source>
</evidence>
<dbReference type="NCBIfam" id="TIGR02870">
    <property type="entry name" value="spore_II_D"/>
    <property type="match status" value="1"/>
</dbReference>
<dbReference type="PANTHER" id="PTHR30032">
    <property type="entry name" value="N-ACETYLMURAMOYL-L-ALANINE AMIDASE-RELATED"/>
    <property type="match status" value="1"/>
</dbReference>
<evidence type="ECO:0000313" key="2">
    <source>
        <dbReference type="EMBL" id="MDQ0160614.1"/>
    </source>
</evidence>
<protein>
    <submittedName>
        <fullName evidence="2">Stage II sporulation protein D</fullName>
    </submittedName>
</protein>
<proteinExistence type="predicted"/>
<dbReference type="InterPro" id="IPR051922">
    <property type="entry name" value="Bact_Sporulation_Assoc"/>
</dbReference>
<keyword evidence="3" id="KW-1185">Reference proteome</keyword>